<evidence type="ECO:0000313" key="2">
    <source>
        <dbReference type="Proteomes" id="UP001596406"/>
    </source>
</evidence>
<reference evidence="1 2" key="1">
    <citation type="journal article" date="2019" name="Int. J. Syst. Evol. Microbiol.">
        <title>The Global Catalogue of Microorganisms (GCM) 10K type strain sequencing project: providing services to taxonomists for standard genome sequencing and annotation.</title>
        <authorList>
            <consortium name="The Broad Institute Genomics Platform"/>
            <consortium name="The Broad Institute Genome Sequencing Center for Infectious Disease"/>
            <person name="Wu L."/>
            <person name="Ma J."/>
        </authorList>
    </citation>
    <scope>NUCLEOTIDE SEQUENCE [LARGE SCALE GENOMIC DNA]</scope>
    <source>
        <strain evidence="1 2">PSRA2</strain>
    </source>
</reference>
<organism evidence="1 2">
    <name type="scientific">Halomarina ordinaria</name>
    <dbReference type="NCBI Taxonomy" id="3033939"/>
    <lineage>
        <taxon>Archaea</taxon>
        <taxon>Methanobacteriati</taxon>
        <taxon>Methanobacteriota</taxon>
        <taxon>Stenosarchaea group</taxon>
        <taxon>Halobacteria</taxon>
        <taxon>Halobacteriales</taxon>
        <taxon>Natronomonadaceae</taxon>
        <taxon>Halomarina</taxon>
    </lineage>
</organism>
<dbReference type="AlphaFoldDB" id="A0ABD5U8I3"/>
<proteinExistence type="predicted"/>
<accession>A0ABD5U8I3</accession>
<protein>
    <recommendedName>
        <fullName evidence="3">Small CPxCG-related zinc finger protein</fullName>
    </recommendedName>
</protein>
<evidence type="ECO:0008006" key="3">
    <source>
        <dbReference type="Google" id="ProtNLM"/>
    </source>
</evidence>
<dbReference type="RefSeq" id="WP_304447342.1">
    <property type="nucleotide sequence ID" value="NZ_JARRAH010000001.1"/>
</dbReference>
<keyword evidence="2" id="KW-1185">Reference proteome</keyword>
<dbReference type="EMBL" id="JBHSXM010000001">
    <property type="protein sequence ID" value="MFC6835646.1"/>
    <property type="molecule type" value="Genomic_DNA"/>
</dbReference>
<name>A0ABD5U8I3_9EURY</name>
<gene>
    <name evidence="1" type="ORF">ACFQHK_03890</name>
</gene>
<evidence type="ECO:0000313" key="1">
    <source>
        <dbReference type="EMBL" id="MFC6835646.1"/>
    </source>
</evidence>
<dbReference type="Proteomes" id="UP001596406">
    <property type="component" value="Unassembled WGS sequence"/>
</dbReference>
<sequence>MGLVSVTCPACGAATYVSLPAGRRFVGSEADASARPDLETTPTPCDECGTEFPVVHGPEQ</sequence>
<comment type="caution">
    <text evidence="1">The sequence shown here is derived from an EMBL/GenBank/DDBJ whole genome shotgun (WGS) entry which is preliminary data.</text>
</comment>